<dbReference type="InParanoid" id="K3ZWK6"/>
<dbReference type="InterPro" id="IPR036410">
    <property type="entry name" value="HSP_DnaJ_Cys-rich_dom_sf"/>
</dbReference>
<reference evidence="2" key="2">
    <citation type="submission" date="2018-08" db="UniProtKB">
        <authorList>
            <consortium name="EnsemblPlants"/>
        </authorList>
    </citation>
    <scope>IDENTIFICATION</scope>
    <source>
        <strain evidence="2">Yugu1</strain>
    </source>
</reference>
<protein>
    <submittedName>
        <fullName evidence="2">Uncharacterized protein</fullName>
    </submittedName>
</protein>
<keyword evidence="3" id="KW-1185">Reference proteome</keyword>
<proteinExistence type="predicted"/>
<accession>K3ZWK6</accession>
<dbReference type="STRING" id="4555.K3ZWK6"/>
<name>K3ZWK6_SETIT</name>
<dbReference type="AlphaFoldDB" id="K3ZWK6"/>
<evidence type="ECO:0000313" key="2">
    <source>
        <dbReference type="EnsemblPlants" id="KQL24544"/>
    </source>
</evidence>
<dbReference type="PANTHER" id="PTHR15852:SF66">
    <property type="entry name" value="OS09G0423700 PROTEIN"/>
    <property type="match status" value="1"/>
</dbReference>
<dbReference type="FunCoup" id="K3ZWK6">
    <property type="interactions" value="1319"/>
</dbReference>
<dbReference type="Gramene" id="KQL24544">
    <property type="protein sequence ID" value="KQL24544"/>
    <property type="gene ID" value="SETIT_030988mg"/>
</dbReference>
<feature type="region of interest" description="Disordered" evidence="1">
    <location>
        <begin position="58"/>
        <end position="79"/>
    </location>
</feature>
<dbReference type="EnsemblPlants" id="KQL24544">
    <property type="protein sequence ID" value="KQL24544"/>
    <property type="gene ID" value="SETIT_030988mg"/>
</dbReference>
<reference evidence="3" key="1">
    <citation type="journal article" date="2012" name="Nat. Biotechnol.">
        <title>Reference genome sequence of the model plant Setaria.</title>
        <authorList>
            <person name="Bennetzen J.L."/>
            <person name="Schmutz J."/>
            <person name="Wang H."/>
            <person name="Percifield R."/>
            <person name="Hawkins J."/>
            <person name="Pontaroli A.C."/>
            <person name="Estep M."/>
            <person name="Feng L."/>
            <person name="Vaughn J.N."/>
            <person name="Grimwood J."/>
            <person name="Jenkins J."/>
            <person name="Barry K."/>
            <person name="Lindquist E."/>
            <person name="Hellsten U."/>
            <person name="Deshpande S."/>
            <person name="Wang X."/>
            <person name="Wu X."/>
            <person name="Mitros T."/>
            <person name="Triplett J."/>
            <person name="Yang X."/>
            <person name="Ye C.Y."/>
            <person name="Mauro-Herrera M."/>
            <person name="Wang L."/>
            <person name="Li P."/>
            <person name="Sharma M."/>
            <person name="Sharma R."/>
            <person name="Ronald P.C."/>
            <person name="Panaud O."/>
            <person name="Kellogg E.A."/>
            <person name="Brutnell T.P."/>
            <person name="Doust A.N."/>
            <person name="Tuskan G.A."/>
            <person name="Rokhsar D."/>
            <person name="Devos K.M."/>
        </authorList>
    </citation>
    <scope>NUCLEOTIDE SEQUENCE [LARGE SCALE GENOMIC DNA]</scope>
    <source>
        <strain evidence="3">cv. Yugu1</strain>
    </source>
</reference>
<dbReference type="HOGENOM" id="CLU_103133_0_0_1"/>
<evidence type="ECO:0000256" key="1">
    <source>
        <dbReference type="SAM" id="MobiDB-lite"/>
    </source>
</evidence>
<sequence>MAAAQNIFITQCFLSLIQNLATYSKSLEPSVPPISASPTQICWATTHPKTVPRAWSTGQEARNPNLSPSFLLPRPSSTAPEAEPLRLMQTPATTCGAHAPAFAPFPRHAAPPGSFRKPCPGSSRRAPGLRLVAPMASTVNSPGSSSDFAKRIERAWLISQQPRPISCSSCQSAGHVECKWCAGTGFFILGNNMLCEVPSRNTTCVICSGKGIASCADCQGTGFRAKWLEEPPVDK</sequence>
<dbReference type="SUPFAM" id="SSF57938">
    <property type="entry name" value="DnaJ/Hsp40 cysteine-rich domain"/>
    <property type="match status" value="1"/>
</dbReference>
<feature type="compositionally biased region" description="Low complexity" evidence="1">
    <location>
        <begin position="62"/>
        <end position="77"/>
    </location>
</feature>
<dbReference type="OMA" id="MHWAVLT"/>
<dbReference type="eggNOG" id="ENOG502S16K">
    <property type="taxonomic scope" value="Eukaryota"/>
</dbReference>
<dbReference type="Proteomes" id="UP000004995">
    <property type="component" value="Unassembled WGS sequence"/>
</dbReference>
<organism evidence="2 3">
    <name type="scientific">Setaria italica</name>
    <name type="common">Foxtail millet</name>
    <name type="synonym">Panicum italicum</name>
    <dbReference type="NCBI Taxonomy" id="4555"/>
    <lineage>
        <taxon>Eukaryota</taxon>
        <taxon>Viridiplantae</taxon>
        <taxon>Streptophyta</taxon>
        <taxon>Embryophyta</taxon>
        <taxon>Tracheophyta</taxon>
        <taxon>Spermatophyta</taxon>
        <taxon>Magnoliopsida</taxon>
        <taxon>Liliopsida</taxon>
        <taxon>Poales</taxon>
        <taxon>Poaceae</taxon>
        <taxon>PACMAD clade</taxon>
        <taxon>Panicoideae</taxon>
        <taxon>Panicodae</taxon>
        <taxon>Paniceae</taxon>
        <taxon>Cenchrinae</taxon>
        <taxon>Setaria</taxon>
    </lineage>
</organism>
<dbReference type="EMBL" id="AGNK02001096">
    <property type="status" value="NOT_ANNOTATED_CDS"/>
    <property type="molecule type" value="Genomic_DNA"/>
</dbReference>
<dbReference type="PANTHER" id="PTHR15852">
    <property type="entry name" value="PLASTID TRANSCRIPTIONALLY ACTIVE PROTEIN"/>
    <property type="match status" value="1"/>
</dbReference>
<evidence type="ECO:0000313" key="3">
    <source>
        <dbReference type="Proteomes" id="UP000004995"/>
    </source>
</evidence>